<accession>A0A6J7WH13</accession>
<reference evidence="1" key="1">
    <citation type="submission" date="2020-05" db="EMBL/GenBank/DDBJ databases">
        <authorList>
            <person name="Chiriac C."/>
            <person name="Salcher M."/>
            <person name="Ghai R."/>
            <person name="Kavagutti S V."/>
        </authorList>
    </citation>
    <scope>NUCLEOTIDE SEQUENCE</scope>
</reference>
<protein>
    <submittedName>
        <fullName evidence="1">Uncharacterized protein</fullName>
    </submittedName>
</protein>
<gene>
    <name evidence="1" type="ORF">UFOVP190_291</name>
</gene>
<evidence type="ECO:0000313" key="1">
    <source>
        <dbReference type="EMBL" id="CAB5214854.1"/>
    </source>
</evidence>
<dbReference type="EMBL" id="LR798243">
    <property type="protein sequence ID" value="CAB5214854.1"/>
    <property type="molecule type" value="Genomic_DNA"/>
</dbReference>
<name>A0A6J7WH13_9CAUD</name>
<sequence length="97" mass="11012">MLIVKREVQAALKFTYQEYHYTDAKGKERTSKYQVAGPAEDGSWMIKQMGGDGMFVYVDAAGECSSYYYGAYTRPVDAVELLMLKQHVEKLGQLPLF</sequence>
<organism evidence="1">
    <name type="scientific">uncultured Caudovirales phage</name>
    <dbReference type="NCBI Taxonomy" id="2100421"/>
    <lineage>
        <taxon>Viruses</taxon>
        <taxon>Duplodnaviria</taxon>
        <taxon>Heunggongvirae</taxon>
        <taxon>Uroviricota</taxon>
        <taxon>Caudoviricetes</taxon>
        <taxon>Peduoviridae</taxon>
        <taxon>Maltschvirus</taxon>
        <taxon>Maltschvirus maltsch</taxon>
    </lineage>
</organism>
<proteinExistence type="predicted"/>